<feature type="transmembrane region" description="Helical" evidence="7">
    <location>
        <begin position="395"/>
        <end position="415"/>
    </location>
</feature>
<feature type="transmembrane region" description="Helical" evidence="7">
    <location>
        <begin position="507"/>
        <end position="526"/>
    </location>
</feature>
<dbReference type="Gene3D" id="2.40.160.10">
    <property type="entry name" value="Porin"/>
    <property type="match status" value="1"/>
</dbReference>
<dbReference type="Pfam" id="PF01459">
    <property type="entry name" value="Porin_3"/>
    <property type="match status" value="1"/>
</dbReference>
<feature type="transmembrane region" description="Helical" evidence="7">
    <location>
        <begin position="361"/>
        <end position="383"/>
    </location>
</feature>
<evidence type="ECO:0000256" key="7">
    <source>
        <dbReference type="SAM" id="Phobius"/>
    </source>
</evidence>
<evidence type="ECO:0008006" key="10">
    <source>
        <dbReference type="Google" id="ProtNLM"/>
    </source>
</evidence>
<evidence type="ECO:0000256" key="5">
    <source>
        <dbReference type="ARBA" id="ARBA00023136"/>
    </source>
</evidence>
<evidence type="ECO:0000256" key="3">
    <source>
        <dbReference type="ARBA" id="ARBA00022692"/>
    </source>
</evidence>
<accession>A0ABQ7NC63</accession>
<keyword evidence="6" id="KW-0927">Auxin signaling pathway</keyword>
<keyword evidence="4 7" id="KW-1133">Transmembrane helix</keyword>
<gene>
    <name evidence="8" type="primary">A02p006500.1_BraROA</name>
    <name evidence="8" type="ORF">IGI04_004811</name>
</gene>
<dbReference type="Pfam" id="PF03547">
    <property type="entry name" value="Mem_trans"/>
    <property type="match status" value="1"/>
</dbReference>
<dbReference type="InterPro" id="IPR023614">
    <property type="entry name" value="Porin_dom_sf"/>
</dbReference>
<dbReference type="PANTHER" id="PTHR11743">
    <property type="entry name" value="VOLTAGE-DEPENDENT ANION-SELECTIVE CHANNEL"/>
    <property type="match status" value="1"/>
</dbReference>
<comment type="similarity">
    <text evidence="2">Belongs to the eukaryotic mitochondrial porin (TC 1.B.8.1) family.</text>
</comment>
<keyword evidence="5 7" id="KW-0472">Membrane</keyword>
<dbReference type="CDD" id="cd07306">
    <property type="entry name" value="Porin3_VDAC"/>
    <property type="match status" value="1"/>
</dbReference>
<feature type="transmembrane region" description="Helical" evidence="7">
    <location>
        <begin position="478"/>
        <end position="495"/>
    </location>
</feature>
<dbReference type="InterPro" id="IPR001925">
    <property type="entry name" value="Porin_Euk"/>
</dbReference>
<evidence type="ECO:0000313" key="9">
    <source>
        <dbReference type="Proteomes" id="UP000823674"/>
    </source>
</evidence>
<name>A0ABQ7NC63_BRACM</name>
<reference evidence="8 9" key="1">
    <citation type="submission" date="2021-03" db="EMBL/GenBank/DDBJ databases">
        <authorList>
            <person name="King G.J."/>
            <person name="Bancroft I."/>
            <person name="Baten A."/>
            <person name="Bloomfield J."/>
            <person name="Borpatragohain P."/>
            <person name="He Z."/>
            <person name="Irish N."/>
            <person name="Irwin J."/>
            <person name="Liu K."/>
            <person name="Mauleon R.P."/>
            <person name="Moore J."/>
            <person name="Morris R."/>
            <person name="Ostergaard L."/>
            <person name="Wang B."/>
            <person name="Wells R."/>
        </authorList>
    </citation>
    <scope>NUCLEOTIDE SEQUENCE [LARGE SCALE GENOMIC DNA]</scope>
    <source>
        <strain evidence="8">R-o-18</strain>
        <tissue evidence="8">Leaf</tissue>
    </source>
</reference>
<dbReference type="InterPro" id="IPR027246">
    <property type="entry name" value="Porin_Euk/Tom40"/>
</dbReference>
<evidence type="ECO:0000256" key="2">
    <source>
        <dbReference type="ARBA" id="ARBA00009624"/>
    </source>
</evidence>
<feature type="transmembrane region" description="Helical" evidence="7">
    <location>
        <begin position="268"/>
        <end position="289"/>
    </location>
</feature>
<feature type="transmembrane region" description="Helical" evidence="7">
    <location>
        <begin position="532"/>
        <end position="555"/>
    </location>
</feature>
<dbReference type="InterPro" id="IPR004776">
    <property type="entry name" value="Mem_transp_PIN-like"/>
</dbReference>
<feature type="transmembrane region" description="Helical" evidence="7">
    <location>
        <begin position="330"/>
        <end position="349"/>
    </location>
</feature>
<evidence type="ECO:0000313" key="8">
    <source>
        <dbReference type="EMBL" id="KAG5408492.1"/>
    </source>
</evidence>
<sequence>MFQSSSVQSMVTSLRLCGSRPPFLVAGTTVQECGFARSVRYHFTAASPSYYAVSSIDGFSQSQLCDFQPGAAIFIRGSRMSCSSRTPIHRVFTDALRPLFTRAKISPSAEALTTSYRLLHMTPLPPLSRVRLVSTLSPLYMVRSPSLQATTITPQAVVTTFTLRLERFSTFFGELLESSPRLLQVPVLCCSSSNWTAFFWVCSPTPMASDSLQRVSMEGQPPPLSPAIQASSETWLNCSQNPMIGFFKVDFDVCAFLRTQALGLQVKLLFGSLLSLASSIFHFVVVIFVYEPTVENSSGCINKFIAKFSIPLLSFQVISQNNPFTMSLRLILSDILQKILAAVVFAVVIRFWHPTGGGGKLGWIITGFSVTVFPNTLIIGIPILSAIDGDAAKNILVQIVVLQCLIWSNILLFLFEINATWDLQSSGASIEHRVNDNEETDIEQEPIEEEAIVRTRSSGTGKIILKAWRKFIVNPNTYAAMIGLIWATLHFRLGWKLPEMIDKSIHLISDGGLGMAMFSLGLFMASQSSIKMSIITMILKFILGPALMIASAFCIRLRGTLFRVTILQATLPQGIVPFVFAKEYNVNPEIVSTGFPPQKTIMVKGPGLYTEIGKKARDLLYKDYQGDQKLSVTTYSSTGVAITTTGTNKGDLFVGDVTTQVKNKNFTADIKVATDSSLLTTFTYDEATPGLKAIVSAKVPDQKSGKVELQYLHDYAGVCTSVGLTASPIVNFSGVVGNNVLALGTDVSFNTQSGDFKHFNAGFSFTKDDLIAALTLNDKGDKLNASYYHIVNPLSNTVVGAEVTHSFTTQKNAITVGAQHALDPLTTLKARVNNDGVANALIQHQWRPKSFITVSGEVDSRAIEKSGKVGFALALKP</sequence>
<comment type="caution">
    <text evidence="8">The sequence shown here is derived from an EMBL/GenBank/DDBJ whole genome shotgun (WGS) entry which is preliminary data.</text>
</comment>
<protein>
    <recommendedName>
        <fullName evidence="10">Auxin efflux carrier component</fullName>
    </recommendedName>
</protein>
<evidence type="ECO:0000256" key="6">
    <source>
        <dbReference type="ARBA" id="ARBA00023294"/>
    </source>
</evidence>
<evidence type="ECO:0000256" key="4">
    <source>
        <dbReference type="ARBA" id="ARBA00022989"/>
    </source>
</evidence>
<dbReference type="Proteomes" id="UP000823674">
    <property type="component" value="Chromosome A02"/>
</dbReference>
<organism evidence="8 9">
    <name type="scientific">Brassica rapa subsp. trilocularis</name>
    <dbReference type="NCBI Taxonomy" id="1813537"/>
    <lineage>
        <taxon>Eukaryota</taxon>
        <taxon>Viridiplantae</taxon>
        <taxon>Streptophyta</taxon>
        <taxon>Embryophyta</taxon>
        <taxon>Tracheophyta</taxon>
        <taxon>Spermatophyta</taxon>
        <taxon>Magnoliopsida</taxon>
        <taxon>eudicotyledons</taxon>
        <taxon>Gunneridae</taxon>
        <taxon>Pentapetalae</taxon>
        <taxon>rosids</taxon>
        <taxon>malvids</taxon>
        <taxon>Brassicales</taxon>
        <taxon>Brassicaceae</taxon>
        <taxon>Brassiceae</taxon>
        <taxon>Brassica</taxon>
    </lineage>
</organism>
<evidence type="ECO:0000256" key="1">
    <source>
        <dbReference type="ARBA" id="ARBA00004127"/>
    </source>
</evidence>
<proteinExistence type="inferred from homology"/>
<comment type="subcellular location">
    <subcellularLocation>
        <location evidence="1">Endomembrane system</location>
        <topology evidence="1">Multi-pass membrane protein</topology>
    </subcellularLocation>
</comment>
<dbReference type="EMBL" id="JADBGQ010000002">
    <property type="protein sequence ID" value="KAG5408492.1"/>
    <property type="molecule type" value="Genomic_DNA"/>
</dbReference>
<dbReference type="PANTHER" id="PTHR11743:SF50">
    <property type="entry name" value="MITOCHONDRIAL OUTER MEMBRANE PROTEIN PORIN 3"/>
    <property type="match status" value="1"/>
</dbReference>
<dbReference type="PROSITE" id="PS00558">
    <property type="entry name" value="EUKARYOTIC_PORIN"/>
    <property type="match status" value="1"/>
</dbReference>
<keyword evidence="9" id="KW-1185">Reference proteome</keyword>
<keyword evidence="3 7" id="KW-0812">Transmembrane</keyword>